<dbReference type="PATRIC" id="fig|1267766.3.peg.2529"/>
<dbReference type="AlphaFoldDB" id="A0A0F7KSZ6"/>
<protein>
    <submittedName>
        <fullName evidence="1">Uncharacterized protein</fullName>
    </submittedName>
</protein>
<gene>
    <name evidence="1" type="ORF">WYH_02498</name>
</gene>
<dbReference type="EMBL" id="CP011452">
    <property type="protein sequence ID" value="AKH43528.1"/>
    <property type="molecule type" value="Genomic_DNA"/>
</dbReference>
<dbReference type="RefSeq" id="WP_156320136.1">
    <property type="nucleotide sequence ID" value="NZ_CP011452.2"/>
</dbReference>
<keyword evidence="2" id="KW-1185">Reference proteome</keyword>
<organism evidence="1 2">
    <name type="scientific">Croceibacterium atlanticum</name>
    <dbReference type="NCBI Taxonomy" id="1267766"/>
    <lineage>
        <taxon>Bacteria</taxon>
        <taxon>Pseudomonadati</taxon>
        <taxon>Pseudomonadota</taxon>
        <taxon>Alphaproteobacteria</taxon>
        <taxon>Sphingomonadales</taxon>
        <taxon>Erythrobacteraceae</taxon>
        <taxon>Croceibacterium</taxon>
    </lineage>
</organism>
<reference evidence="1" key="1">
    <citation type="submission" date="2015-05" db="EMBL/GenBank/DDBJ databases">
        <title>The complete genome of Altererythrobacter atlanticus strain 26DY36.</title>
        <authorList>
            <person name="Wu Y.-H."/>
            <person name="Cheng H."/>
            <person name="Wu X.-W."/>
        </authorList>
    </citation>
    <scope>NUCLEOTIDE SEQUENCE [LARGE SCALE GENOMIC DNA]</scope>
    <source>
        <strain evidence="1">26DY36</strain>
    </source>
</reference>
<dbReference type="Proteomes" id="UP000034392">
    <property type="component" value="Chromosome"/>
</dbReference>
<accession>A0A0F7KSZ6</accession>
<dbReference type="STRING" id="1267766.WYH_02498"/>
<dbReference type="OrthoDB" id="7410027at2"/>
<proteinExistence type="predicted"/>
<evidence type="ECO:0000313" key="2">
    <source>
        <dbReference type="Proteomes" id="UP000034392"/>
    </source>
</evidence>
<evidence type="ECO:0000313" key="1">
    <source>
        <dbReference type="EMBL" id="AKH43528.1"/>
    </source>
</evidence>
<name>A0A0F7KSZ6_9SPHN</name>
<sequence>MTTSYRRLVLHPFVVLLMLVAMVFVTAADAAACGAEVAPGSTPVLASLDSASASSAAADEVPGDPDAPAEQHGVCGHGHCHHGASFAGTVQKNSVPHLVVVPDAPPAEALASDITDRLKRPPRA</sequence>
<dbReference type="KEGG" id="aay:WYH_02498"/>